<keyword evidence="12" id="KW-1185">Reference proteome</keyword>
<gene>
    <name evidence="11" type="ORF">A3843_09225</name>
</gene>
<evidence type="ECO:0000313" key="11">
    <source>
        <dbReference type="EMBL" id="OKL44551.1"/>
    </source>
</evidence>
<evidence type="ECO:0000256" key="8">
    <source>
        <dbReference type="ARBA" id="ARBA00039866"/>
    </source>
</evidence>
<evidence type="ECO:0000256" key="9">
    <source>
        <dbReference type="ARBA" id="ARBA00045724"/>
    </source>
</evidence>
<comment type="catalytic activity">
    <reaction evidence="10">
        <text>a (3R)-hydroxyacyl-[ACP] + L-ornithine = a lyso-ornithine lipid + holo-[ACP] + H(+)</text>
        <dbReference type="Rhea" id="RHEA:20633"/>
        <dbReference type="Rhea" id="RHEA-COMP:9685"/>
        <dbReference type="Rhea" id="RHEA-COMP:9945"/>
        <dbReference type="ChEBI" id="CHEBI:15378"/>
        <dbReference type="ChEBI" id="CHEBI:46911"/>
        <dbReference type="ChEBI" id="CHEBI:64479"/>
        <dbReference type="ChEBI" id="CHEBI:78827"/>
        <dbReference type="ChEBI" id="CHEBI:138482"/>
        <dbReference type="EC" id="2.3.2.30"/>
    </reaction>
    <physiologicalReaction direction="left-to-right" evidence="10">
        <dbReference type="Rhea" id="RHEA:20634"/>
    </physiologicalReaction>
</comment>
<dbReference type="Gene3D" id="3.40.630.30">
    <property type="match status" value="1"/>
</dbReference>
<dbReference type="InterPro" id="IPR016181">
    <property type="entry name" value="Acyl_CoA_acyltransferase"/>
</dbReference>
<evidence type="ECO:0000256" key="7">
    <source>
        <dbReference type="ARBA" id="ARBA00039058"/>
    </source>
</evidence>
<dbReference type="GO" id="GO:0043810">
    <property type="term" value="F:ornithine-acyl [acyl carrier protein] N-acyltransferase activity"/>
    <property type="evidence" value="ECO:0007669"/>
    <property type="project" value="UniProtKB-EC"/>
</dbReference>
<comment type="pathway">
    <text evidence="1">Lipid metabolism.</text>
</comment>
<keyword evidence="3" id="KW-0808">Transferase</keyword>
<dbReference type="Proteomes" id="UP000185783">
    <property type="component" value="Unassembled WGS sequence"/>
</dbReference>
<dbReference type="STRING" id="197461.A3843_09225"/>
<keyword evidence="2" id="KW-0444">Lipid biosynthesis</keyword>
<proteinExistence type="inferred from homology"/>
<organism evidence="11 12">
    <name type="scientific">Pseudovibrio exalbescens</name>
    <dbReference type="NCBI Taxonomy" id="197461"/>
    <lineage>
        <taxon>Bacteria</taxon>
        <taxon>Pseudomonadati</taxon>
        <taxon>Pseudomonadota</taxon>
        <taxon>Alphaproteobacteria</taxon>
        <taxon>Hyphomicrobiales</taxon>
        <taxon>Stappiaceae</taxon>
        <taxon>Pseudovibrio</taxon>
    </lineage>
</organism>
<dbReference type="EMBL" id="LVVZ01000014">
    <property type="protein sequence ID" value="OKL44551.1"/>
    <property type="molecule type" value="Genomic_DNA"/>
</dbReference>
<keyword evidence="4" id="KW-0443">Lipid metabolism</keyword>
<reference evidence="11 12" key="1">
    <citation type="submission" date="2016-03" db="EMBL/GenBank/DDBJ databases">
        <title>Genome sequence of Nesiotobacter sp. nov., a moderately halophilic alphaproteobacterium isolated from the Yellow Sea, China.</title>
        <authorList>
            <person name="Zhang G."/>
            <person name="Zhang R."/>
        </authorList>
    </citation>
    <scope>NUCLEOTIDE SEQUENCE [LARGE SCALE GENOMIC DNA]</scope>
    <source>
        <strain evidence="11 12">WB1-6</strain>
    </source>
</reference>
<comment type="function">
    <text evidence="9">Catalyzes the first step in the biosynthesis of ornithine lipids, which are phosphorus-free membrane lipids. Catalyzes the 3-hydroxyacyl-acyl carrier protein-dependent acylation of ornithine to form lyso-ornithine lipid (LOL).</text>
</comment>
<evidence type="ECO:0000256" key="6">
    <source>
        <dbReference type="ARBA" id="ARBA00038095"/>
    </source>
</evidence>
<dbReference type="PANTHER" id="PTHR37323">
    <property type="entry name" value="GCN5-RELATED N-ACETYLTRANSFERASE"/>
    <property type="match status" value="1"/>
</dbReference>
<dbReference type="AlphaFoldDB" id="A0A1U7JIS3"/>
<evidence type="ECO:0000256" key="5">
    <source>
        <dbReference type="ARBA" id="ARBA00023315"/>
    </source>
</evidence>
<dbReference type="PANTHER" id="PTHR37323:SF1">
    <property type="entry name" value="L-ORNITHINE N(ALPHA)-ACYLTRANSFERASE"/>
    <property type="match status" value="1"/>
</dbReference>
<comment type="similarity">
    <text evidence="6">Belongs to the acetyltransferase family. OlsB subfamily.</text>
</comment>
<accession>A0A1U7JIS3</accession>
<keyword evidence="5" id="KW-0012">Acyltransferase</keyword>
<protein>
    <recommendedName>
        <fullName evidence="8">L-ornithine N(alpha)-acyltransferase</fullName>
        <ecNumber evidence="7">2.3.2.30</ecNumber>
    </recommendedName>
</protein>
<evidence type="ECO:0000256" key="10">
    <source>
        <dbReference type="ARBA" id="ARBA00047785"/>
    </source>
</evidence>
<dbReference type="GO" id="GO:0006629">
    <property type="term" value="P:lipid metabolic process"/>
    <property type="evidence" value="ECO:0007669"/>
    <property type="project" value="UniProtKB-KW"/>
</dbReference>
<comment type="caution">
    <text evidence="11">The sequence shown here is derived from an EMBL/GenBank/DDBJ whole genome shotgun (WGS) entry which is preliminary data.</text>
</comment>
<evidence type="ECO:0000256" key="3">
    <source>
        <dbReference type="ARBA" id="ARBA00022679"/>
    </source>
</evidence>
<dbReference type="EC" id="2.3.2.30" evidence="7"/>
<evidence type="ECO:0000256" key="4">
    <source>
        <dbReference type="ARBA" id="ARBA00023098"/>
    </source>
</evidence>
<dbReference type="SUPFAM" id="SSF55729">
    <property type="entry name" value="Acyl-CoA N-acyltransferases (Nat)"/>
    <property type="match status" value="1"/>
</dbReference>
<dbReference type="Pfam" id="PF13444">
    <property type="entry name" value="Acetyltransf_5"/>
    <property type="match status" value="1"/>
</dbReference>
<sequence>MNGSGLFSPKNIVRKFAPLKPQGFGAGRWGPMPLRPRTGASDAQTLGRVGPLEVRKALNWKEIKHSQRLRYHVFYEEMSAIADAQTLFTRRDKDAYDAICDHLLVLDHDTLVKTKPFTKPQPKIVGTYRMLRQDVADMHGGFYTAGEYDIQPLLENHSHAQFMELGRSCVLKPYRNKKTVELLWHGIWSYVLMHNVDVMIGCASMEGTDPDLLAEQLSFLHHFAQAPKEWRVSALPDMYVDMNRIPKDKVDQRAALRALPPLIKGYLRLGAYIGDGAVVDHQFGTTDVLIIMPVSALNARYVNYYGADASRYAS</sequence>
<evidence type="ECO:0000313" key="12">
    <source>
        <dbReference type="Proteomes" id="UP000185783"/>
    </source>
</evidence>
<name>A0A1U7JIS3_9HYPH</name>
<evidence type="ECO:0000256" key="1">
    <source>
        <dbReference type="ARBA" id="ARBA00005189"/>
    </source>
</evidence>
<dbReference type="InterPro" id="IPR052351">
    <property type="entry name" value="Ornithine_N-alpha-AT"/>
</dbReference>
<evidence type="ECO:0000256" key="2">
    <source>
        <dbReference type="ARBA" id="ARBA00022516"/>
    </source>
</evidence>